<dbReference type="OrthoDB" id="7280794at2"/>
<name>A0A318QTU4_9PROT</name>
<feature type="region of interest" description="Disordered" evidence="10">
    <location>
        <begin position="123"/>
        <end position="273"/>
    </location>
</feature>
<dbReference type="GO" id="GO:0055085">
    <property type="term" value="P:transmembrane transport"/>
    <property type="evidence" value="ECO:0007669"/>
    <property type="project" value="InterPro"/>
</dbReference>
<keyword evidence="8" id="KW-1133">Transmembrane helix</keyword>
<dbReference type="InterPro" id="IPR051045">
    <property type="entry name" value="TonB-dependent_transducer"/>
</dbReference>
<feature type="compositionally biased region" description="Polar residues" evidence="10">
    <location>
        <begin position="146"/>
        <end position="168"/>
    </location>
</feature>
<dbReference type="EMBL" id="NKUA01000013">
    <property type="protein sequence ID" value="PYD78549.1"/>
    <property type="molecule type" value="Genomic_DNA"/>
</dbReference>
<keyword evidence="13" id="KW-1185">Reference proteome</keyword>
<dbReference type="InterPro" id="IPR037682">
    <property type="entry name" value="TonB_C"/>
</dbReference>
<evidence type="ECO:0000256" key="1">
    <source>
        <dbReference type="ARBA" id="ARBA00004383"/>
    </source>
</evidence>
<dbReference type="PANTHER" id="PTHR33446">
    <property type="entry name" value="PROTEIN TONB-RELATED"/>
    <property type="match status" value="1"/>
</dbReference>
<evidence type="ECO:0000313" key="12">
    <source>
        <dbReference type="EMBL" id="PYD78549.1"/>
    </source>
</evidence>
<keyword evidence="7" id="KW-0653">Protein transport</keyword>
<evidence type="ECO:0000256" key="10">
    <source>
        <dbReference type="SAM" id="MobiDB-lite"/>
    </source>
</evidence>
<feature type="compositionally biased region" description="Polar residues" evidence="10">
    <location>
        <begin position="199"/>
        <end position="217"/>
    </location>
</feature>
<gene>
    <name evidence="12" type="ORF">CFR77_10845</name>
</gene>
<evidence type="ECO:0000259" key="11">
    <source>
        <dbReference type="PROSITE" id="PS52015"/>
    </source>
</evidence>
<evidence type="ECO:0000313" key="13">
    <source>
        <dbReference type="Proteomes" id="UP000247814"/>
    </source>
</evidence>
<dbReference type="AlphaFoldDB" id="A0A318QTU4"/>
<dbReference type="GO" id="GO:0015031">
    <property type="term" value="P:protein transport"/>
    <property type="evidence" value="ECO:0007669"/>
    <property type="project" value="UniProtKB-KW"/>
</dbReference>
<dbReference type="Pfam" id="PF03544">
    <property type="entry name" value="TonB_C"/>
    <property type="match status" value="1"/>
</dbReference>
<feature type="compositionally biased region" description="Polar residues" evidence="10">
    <location>
        <begin position="126"/>
        <end position="138"/>
    </location>
</feature>
<comment type="caution">
    <text evidence="12">The sequence shown here is derived from an EMBL/GenBank/DDBJ whole genome shotgun (WGS) entry which is preliminary data.</text>
</comment>
<organism evidence="12 13">
    <name type="scientific">Komagataeibacter sucrofermentans</name>
    <dbReference type="NCBI Taxonomy" id="1053551"/>
    <lineage>
        <taxon>Bacteria</taxon>
        <taxon>Pseudomonadati</taxon>
        <taxon>Pseudomonadota</taxon>
        <taxon>Alphaproteobacteria</taxon>
        <taxon>Acetobacterales</taxon>
        <taxon>Acetobacteraceae</taxon>
        <taxon>Komagataeibacter</taxon>
    </lineage>
</organism>
<evidence type="ECO:0000256" key="2">
    <source>
        <dbReference type="ARBA" id="ARBA00006555"/>
    </source>
</evidence>
<feature type="region of interest" description="Disordered" evidence="10">
    <location>
        <begin position="1"/>
        <end position="60"/>
    </location>
</feature>
<dbReference type="InterPro" id="IPR006260">
    <property type="entry name" value="TonB/TolA_C"/>
</dbReference>
<dbReference type="GO" id="GO:0098797">
    <property type="term" value="C:plasma membrane protein complex"/>
    <property type="evidence" value="ECO:0007669"/>
    <property type="project" value="TreeGrafter"/>
</dbReference>
<dbReference type="Gene3D" id="3.30.1150.10">
    <property type="match status" value="1"/>
</dbReference>
<proteinExistence type="inferred from homology"/>
<accession>A0A318QTU4</accession>
<evidence type="ECO:0000256" key="8">
    <source>
        <dbReference type="ARBA" id="ARBA00022989"/>
    </source>
</evidence>
<comment type="similarity">
    <text evidence="2">Belongs to the TonB family.</text>
</comment>
<feature type="domain" description="TonB C-terminal" evidence="11">
    <location>
        <begin position="295"/>
        <end position="387"/>
    </location>
</feature>
<evidence type="ECO:0000256" key="4">
    <source>
        <dbReference type="ARBA" id="ARBA00022475"/>
    </source>
</evidence>
<sequence length="387" mass="41505">MTVTLSPSSRRPDAVEPVLIPREPPPGGGLPRNGRTEQYNPPARERLLPGNAVPPPPGYRKLRPMMSGLIRPDTVETPGPGRAIAISGLLHAALLAAILIESAHHSQHGTPDATRTEPQVEMVFSPPTSSGLQGQSSPDMAGGQNAPRQQQTKEQQPSAQEKTNNPQKNSEDSSPSANASSEDTPSAPPLSDAPSDLSVPQSQQQDRFNPAMQNSGHGNRAAQQAQNQSSPNAYAALQHPMNWSLSPSPLPRRSKQGRAGGTGGPIDLSLGPVVQNGKINAPYSTTTQIKGVSDDYGEELERWIRSHLYYPEEARQAGEEGAASLHVEIDRDGHVTKVRRTGASGSFYLDAAAMSIFRNAQLPPVPPDMQGNNFPIDLTINYILLRR</sequence>
<dbReference type="PANTHER" id="PTHR33446:SF2">
    <property type="entry name" value="PROTEIN TONB"/>
    <property type="match status" value="1"/>
</dbReference>
<reference evidence="12 13" key="1">
    <citation type="submission" date="2017-07" db="EMBL/GenBank/DDBJ databases">
        <title>A draft genome sequence of Komagataeibacter sucrofermentans LMG 18788.</title>
        <authorList>
            <person name="Skraban J."/>
            <person name="Cleenwerck I."/>
            <person name="Vandamme P."/>
            <person name="Trcek J."/>
        </authorList>
    </citation>
    <scope>NUCLEOTIDE SEQUENCE [LARGE SCALE GENOMIC DNA]</scope>
    <source>
        <strain evidence="12 13">LMG 18788</strain>
    </source>
</reference>
<keyword evidence="9" id="KW-0472">Membrane</keyword>
<evidence type="ECO:0000256" key="9">
    <source>
        <dbReference type="ARBA" id="ARBA00023136"/>
    </source>
</evidence>
<dbReference type="Proteomes" id="UP000247814">
    <property type="component" value="Unassembled WGS sequence"/>
</dbReference>
<keyword evidence="4" id="KW-1003">Cell membrane</keyword>
<keyword evidence="5" id="KW-0997">Cell inner membrane</keyword>
<evidence type="ECO:0000256" key="5">
    <source>
        <dbReference type="ARBA" id="ARBA00022519"/>
    </source>
</evidence>
<evidence type="ECO:0000256" key="6">
    <source>
        <dbReference type="ARBA" id="ARBA00022692"/>
    </source>
</evidence>
<protein>
    <submittedName>
        <fullName evidence="12">Energy transducer TonB</fullName>
    </submittedName>
</protein>
<evidence type="ECO:0000256" key="3">
    <source>
        <dbReference type="ARBA" id="ARBA00022448"/>
    </source>
</evidence>
<keyword evidence="3" id="KW-0813">Transport</keyword>
<keyword evidence="6" id="KW-0812">Transmembrane</keyword>
<dbReference type="PROSITE" id="PS52015">
    <property type="entry name" value="TONB_CTD"/>
    <property type="match status" value="1"/>
</dbReference>
<dbReference type="GO" id="GO:0031992">
    <property type="term" value="F:energy transducer activity"/>
    <property type="evidence" value="ECO:0007669"/>
    <property type="project" value="TreeGrafter"/>
</dbReference>
<dbReference type="SUPFAM" id="SSF74653">
    <property type="entry name" value="TolA/TonB C-terminal domain"/>
    <property type="match status" value="1"/>
</dbReference>
<comment type="subcellular location">
    <subcellularLocation>
        <location evidence="1">Cell inner membrane</location>
        <topology evidence="1">Single-pass membrane protein</topology>
        <orientation evidence="1">Periplasmic side</orientation>
    </subcellularLocation>
</comment>
<feature type="compositionally biased region" description="Low complexity" evidence="10">
    <location>
        <begin position="172"/>
        <end position="198"/>
    </location>
</feature>
<dbReference type="RefSeq" id="WP_110569570.1">
    <property type="nucleotide sequence ID" value="NZ_CP137147.1"/>
</dbReference>
<dbReference type="NCBIfam" id="TIGR01352">
    <property type="entry name" value="tonB_Cterm"/>
    <property type="match status" value="1"/>
</dbReference>
<evidence type="ECO:0000256" key="7">
    <source>
        <dbReference type="ARBA" id="ARBA00022927"/>
    </source>
</evidence>
<feature type="compositionally biased region" description="Low complexity" evidence="10">
    <location>
        <begin position="221"/>
        <end position="236"/>
    </location>
</feature>